<comment type="caution">
    <text evidence="6">The sequence shown here is derived from an EMBL/GenBank/DDBJ whole genome shotgun (WGS) entry which is preliminary data.</text>
</comment>
<keyword evidence="2" id="KW-0963">Cytoplasm</keyword>
<organism evidence="6 7">
    <name type="scientific">Stylophora pistillata</name>
    <name type="common">Smooth cauliflower coral</name>
    <dbReference type="NCBI Taxonomy" id="50429"/>
    <lineage>
        <taxon>Eukaryota</taxon>
        <taxon>Metazoa</taxon>
        <taxon>Cnidaria</taxon>
        <taxon>Anthozoa</taxon>
        <taxon>Hexacorallia</taxon>
        <taxon>Scleractinia</taxon>
        <taxon>Astrocoeniina</taxon>
        <taxon>Pocilloporidae</taxon>
        <taxon>Stylophora</taxon>
    </lineage>
</organism>
<dbReference type="InterPro" id="IPR011990">
    <property type="entry name" value="TPR-like_helical_dom_sf"/>
</dbReference>
<dbReference type="InterPro" id="IPR019734">
    <property type="entry name" value="TPR_rpt"/>
</dbReference>
<comment type="subcellular location">
    <subcellularLocation>
        <location evidence="1">Cytoplasm</location>
    </subcellularLocation>
</comment>
<reference evidence="7" key="1">
    <citation type="journal article" date="2017" name="bioRxiv">
        <title>Comparative analysis of the genomes of Stylophora pistillata and Acropora digitifera provides evidence for extensive differences between species of corals.</title>
        <authorList>
            <person name="Voolstra C.R."/>
            <person name="Li Y."/>
            <person name="Liew Y.J."/>
            <person name="Baumgarten S."/>
            <person name="Zoccola D."/>
            <person name="Flot J.-F."/>
            <person name="Tambutte S."/>
            <person name="Allemand D."/>
            <person name="Aranda M."/>
        </authorList>
    </citation>
    <scope>NUCLEOTIDE SEQUENCE [LARGE SCALE GENOMIC DNA]</scope>
</reference>
<dbReference type="Pfam" id="PF13176">
    <property type="entry name" value="TPR_7"/>
    <property type="match status" value="2"/>
</dbReference>
<dbReference type="GO" id="GO:0000132">
    <property type="term" value="P:establishment of mitotic spindle orientation"/>
    <property type="evidence" value="ECO:0007669"/>
    <property type="project" value="TreeGrafter"/>
</dbReference>
<feature type="domain" description="CHAT" evidence="5">
    <location>
        <begin position="535"/>
        <end position="810"/>
    </location>
</feature>
<feature type="repeat" description="TPR" evidence="4">
    <location>
        <begin position="34"/>
        <end position="67"/>
    </location>
</feature>
<evidence type="ECO:0000256" key="1">
    <source>
        <dbReference type="ARBA" id="ARBA00004496"/>
    </source>
</evidence>
<keyword evidence="7" id="KW-1185">Reference proteome</keyword>
<dbReference type="GO" id="GO:0001965">
    <property type="term" value="F:G-protein alpha-subunit binding"/>
    <property type="evidence" value="ECO:0007669"/>
    <property type="project" value="TreeGrafter"/>
</dbReference>
<dbReference type="OrthoDB" id="5951504at2759"/>
<feature type="repeat" description="TPR" evidence="4">
    <location>
        <begin position="374"/>
        <end position="407"/>
    </location>
</feature>
<sequence>MDDRVERQFKTAIEHRHQLCLENAKKVGDTNNQGKSYRNLGNIYHGVGKYETAVEYHLRALEIAREVGKKFDEGRSYCNLGRAYRGLRRFKTAIEYHQRHLAIAEEVEDTTDEAVSYYSSLGWAYHGLGQFKEAIEYHRSHLEITKDMGDKIGEGIAYCTLGKAYRGLGQFQTAIEYHRRHLEISEEVGDKVEQGIGYGNLGCACQGLGQFKKAIKYHLSHLKVSQKVADKAGAGVSYESRQDDITPKNLTRFEWADEVGVVTKFSKRLFVPREFDMLQPISRETEVGAKAGEGESYGNLGNTYQSLGEFKTAMEYHQRQLEISKEVGAKAGEGESYGNLGNTYQSLGEFKTAMEYHQRQLEISKEVGAKAGEGESYGNLGNTYQSLGEFKTAMEYHQRHLEITKEVEKGRAQPLRDLMDTTYQPGDFPGNSGSSVSRSCVPSSTVFIAISGPLIYFWVFFSDHNALLRKLHLNNYRYEDELEFFIEQMTGKTLKEIGARDPITGENPPSDSLKIEEEGNDLNRIDARSSQQSALLKLYNIIVTPIADLILGNEITFVREGPFCLVPYAALEDPKSIHLGESLRIRVLPSLTTLQLINDSPAEFHLRSGALLVGEPCIKEIIYHGRRLRQVPGARKEVEIIGRIFRIPSLTGDMATKDEVLKRQSSVALVHIAAHGKMKTGEVFLAPNTTRENSQPHEKDYLLTMKDVVEAGLRARLVVLSCCRTARGEVMAEGVVGIARTFLGAGARSVLVTLGAIDDEGTQEFMSFFYHALADGKKASEALNQAMKCMRQTETFKEVKHWAPFELIGDDVTLDFKDAQ</sequence>
<accession>A0A2B4S837</accession>
<dbReference type="Gene3D" id="1.25.40.10">
    <property type="entry name" value="Tetratricopeptide repeat domain"/>
    <property type="match status" value="3"/>
</dbReference>
<dbReference type="AlphaFoldDB" id="A0A2B4S837"/>
<evidence type="ECO:0000256" key="3">
    <source>
        <dbReference type="ARBA" id="ARBA00022737"/>
    </source>
</evidence>
<evidence type="ECO:0000256" key="4">
    <source>
        <dbReference type="PROSITE-ProRule" id="PRU00339"/>
    </source>
</evidence>
<evidence type="ECO:0000259" key="5">
    <source>
        <dbReference type="Pfam" id="PF12770"/>
    </source>
</evidence>
<dbReference type="Pfam" id="PF12770">
    <property type="entry name" value="CHAT"/>
    <property type="match status" value="1"/>
</dbReference>
<feature type="repeat" description="TPR" evidence="4">
    <location>
        <begin position="334"/>
        <end position="367"/>
    </location>
</feature>
<dbReference type="PROSITE" id="PS50005">
    <property type="entry name" value="TPR"/>
    <property type="match status" value="6"/>
</dbReference>
<dbReference type="Proteomes" id="UP000225706">
    <property type="component" value="Unassembled WGS sequence"/>
</dbReference>
<proteinExistence type="predicted"/>
<dbReference type="GO" id="GO:0005938">
    <property type="term" value="C:cell cortex"/>
    <property type="evidence" value="ECO:0007669"/>
    <property type="project" value="TreeGrafter"/>
</dbReference>
<name>A0A2B4S837_STYPI</name>
<gene>
    <name evidence="6" type="primary">Ttc28</name>
    <name evidence="6" type="ORF">AWC38_SpisGene10647</name>
</gene>
<dbReference type="SMART" id="SM00028">
    <property type="entry name" value="TPR"/>
    <property type="match status" value="8"/>
</dbReference>
<protein>
    <submittedName>
        <fullName evidence="6">Tetratricopeptide repeat protein 28</fullName>
    </submittedName>
</protein>
<keyword evidence="4" id="KW-0802">TPR repeat</keyword>
<dbReference type="GO" id="GO:0005092">
    <property type="term" value="F:GDP-dissociation inhibitor activity"/>
    <property type="evidence" value="ECO:0007669"/>
    <property type="project" value="TreeGrafter"/>
</dbReference>
<keyword evidence="3" id="KW-0677">Repeat</keyword>
<evidence type="ECO:0000313" key="7">
    <source>
        <dbReference type="Proteomes" id="UP000225706"/>
    </source>
</evidence>
<dbReference type="PANTHER" id="PTHR45954:SF1">
    <property type="entry name" value="LD33695P"/>
    <property type="match status" value="1"/>
</dbReference>
<dbReference type="PANTHER" id="PTHR45954">
    <property type="entry name" value="LD33695P"/>
    <property type="match status" value="1"/>
</dbReference>
<evidence type="ECO:0000313" key="6">
    <source>
        <dbReference type="EMBL" id="PFX24738.1"/>
    </source>
</evidence>
<dbReference type="EMBL" id="LSMT01000168">
    <property type="protein sequence ID" value="PFX24738.1"/>
    <property type="molecule type" value="Genomic_DNA"/>
</dbReference>
<dbReference type="Pfam" id="PF13424">
    <property type="entry name" value="TPR_12"/>
    <property type="match status" value="3"/>
</dbReference>
<evidence type="ECO:0000256" key="2">
    <source>
        <dbReference type="ARBA" id="ARBA00022490"/>
    </source>
</evidence>
<dbReference type="SUPFAM" id="SSF48452">
    <property type="entry name" value="TPR-like"/>
    <property type="match status" value="2"/>
</dbReference>
<dbReference type="InterPro" id="IPR024983">
    <property type="entry name" value="CHAT_dom"/>
</dbReference>
<dbReference type="InterPro" id="IPR052386">
    <property type="entry name" value="GPSM"/>
</dbReference>
<feature type="repeat" description="TPR" evidence="4">
    <location>
        <begin position="155"/>
        <end position="188"/>
    </location>
</feature>
<feature type="repeat" description="TPR" evidence="4">
    <location>
        <begin position="115"/>
        <end position="148"/>
    </location>
</feature>
<feature type="repeat" description="TPR" evidence="4">
    <location>
        <begin position="294"/>
        <end position="327"/>
    </location>
</feature>